<keyword evidence="2" id="KW-0804">Transcription</keyword>
<dbReference type="Pfam" id="PF03704">
    <property type="entry name" value="BTAD"/>
    <property type="match status" value="1"/>
</dbReference>
<evidence type="ECO:0000256" key="1">
    <source>
        <dbReference type="ARBA" id="ARBA00023015"/>
    </source>
</evidence>
<comment type="caution">
    <text evidence="5">The sequence shown here is derived from an EMBL/GenBank/DDBJ whole genome shotgun (WGS) entry which is preliminary data.</text>
</comment>
<sequence>MGVELGGAEIGSGGEPAFRILGNLEVWHHGRRLGLGGPRQERVLAALLVEPGRVIPLSRLVDAAWEDLPSTAAHQIRETVGDLRRRPPDGDRLIRTDGPGYRLTVPDEALDLRLWRGAPLSGMDVPVLRATAAELEERGLAATERLAQLRLELGEAADLVGPLRALVAEHPLREALWARLMVALHQSGRQAEAMRVYADGRSLLVEELGINPGPMMAERFEQILRNDPELDPPRVEPAPASREPAATARPETLPYDVPDCAGRDAELAALLAAVEQCDDHGLATPPGSRCAEISSRTVNRPVVSAPSTNERHHHRPRGRAGLIASRSRPAGSTRKNPSQ</sequence>
<dbReference type="Gene3D" id="1.25.40.10">
    <property type="entry name" value="Tetratricopeptide repeat domain"/>
    <property type="match status" value="1"/>
</dbReference>
<evidence type="ECO:0000256" key="3">
    <source>
        <dbReference type="SAM" id="MobiDB-lite"/>
    </source>
</evidence>
<feature type="region of interest" description="Disordered" evidence="3">
    <location>
        <begin position="228"/>
        <end position="254"/>
    </location>
</feature>
<protein>
    <submittedName>
        <fullName evidence="5">DNA-binding SARP family transcriptional activator</fullName>
    </submittedName>
</protein>
<reference evidence="5 6" key="1">
    <citation type="submission" date="2018-02" db="EMBL/GenBank/DDBJ databases">
        <title>Genomic Encyclopedia of Archaeal and Bacterial Type Strains, Phase II (KMG-II): from individual species to whole genera.</title>
        <authorList>
            <person name="Goeker M."/>
        </authorList>
    </citation>
    <scope>NUCLEOTIDE SEQUENCE [LARGE SCALE GENOMIC DNA]</scope>
    <source>
        <strain evidence="5 6">YU 961-1</strain>
    </source>
</reference>
<evidence type="ECO:0000259" key="4">
    <source>
        <dbReference type="SMART" id="SM01043"/>
    </source>
</evidence>
<dbReference type="GO" id="GO:0006355">
    <property type="term" value="P:regulation of DNA-templated transcription"/>
    <property type="evidence" value="ECO:0007669"/>
    <property type="project" value="InterPro"/>
</dbReference>
<dbReference type="EMBL" id="PTIX01000013">
    <property type="protein sequence ID" value="PPK65609.1"/>
    <property type="molecule type" value="Genomic_DNA"/>
</dbReference>
<organism evidence="5 6">
    <name type="scientific">Actinokineospora auranticolor</name>
    <dbReference type="NCBI Taxonomy" id="155976"/>
    <lineage>
        <taxon>Bacteria</taxon>
        <taxon>Bacillati</taxon>
        <taxon>Actinomycetota</taxon>
        <taxon>Actinomycetes</taxon>
        <taxon>Pseudonocardiales</taxon>
        <taxon>Pseudonocardiaceae</taxon>
        <taxon>Actinokineospora</taxon>
    </lineage>
</organism>
<proteinExistence type="predicted"/>
<dbReference type="InterPro" id="IPR051677">
    <property type="entry name" value="AfsR-DnrI-RedD_regulator"/>
</dbReference>
<evidence type="ECO:0000256" key="2">
    <source>
        <dbReference type="ARBA" id="ARBA00023163"/>
    </source>
</evidence>
<dbReference type="SUPFAM" id="SSF48452">
    <property type="entry name" value="TPR-like"/>
    <property type="match status" value="1"/>
</dbReference>
<name>A0A2S6GK67_9PSEU</name>
<dbReference type="SMART" id="SM01043">
    <property type="entry name" value="BTAD"/>
    <property type="match status" value="1"/>
</dbReference>
<feature type="domain" description="Bacterial transcriptional activator" evidence="4">
    <location>
        <begin position="88"/>
        <end position="224"/>
    </location>
</feature>
<dbReference type="Proteomes" id="UP000239203">
    <property type="component" value="Unassembled WGS sequence"/>
</dbReference>
<dbReference type="SUPFAM" id="SSF46894">
    <property type="entry name" value="C-terminal effector domain of the bipartite response regulators"/>
    <property type="match status" value="1"/>
</dbReference>
<dbReference type="InterPro" id="IPR011990">
    <property type="entry name" value="TPR-like_helical_dom_sf"/>
</dbReference>
<dbReference type="GO" id="GO:0003677">
    <property type="term" value="F:DNA binding"/>
    <property type="evidence" value="ECO:0007669"/>
    <property type="project" value="UniProtKB-KW"/>
</dbReference>
<dbReference type="PANTHER" id="PTHR35807:SF1">
    <property type="entry name" value="TRANSCRIPTIONAL REGULATOR REDD"/>
    <property type="match status" value="1"/>
</dbReference>
<dbReference type="AlphaFoldDB" id="A0A2S6GK67"/>
<dbReference type="InterPro" id="IPR005158">
    <property type="entry name" value="BTAD"/>
</dbReference>
<keyword evidence="1" id="KW-0805">Transcription regulation</keyword>
<evidence type="ECO:0000313" key="5">
    <source>
        <dbReference type="EMBL" id="PPK65609.1"/>
    </source>
</evidence>
<evidence type="ECO:0000313" key="6">
    <source>
        <dbReference type="Proteomes" id="UP000239203"/>
    </source>
</evidence>
<keyword evidence="5" id="KW-0238">DNA-binding</keyword>
<keyword evidence="6" id="KW-1185">Reference proteome</keyword>
<dbReference type="PANTHER" id="PTHR35807">
    <property type="entry name" value="TRANSCRIPTIONAL REGULATOR REDD-RELATED"/>
    <property type="match status" value="1"/>
</dbReference>
<dbReference type="InterPro" id="IPR016032">
    <property type="entry name" value="Sig_transdc_resp-reg_C-effctor"/>
</dbReference>
<dbReference type="CDD" id="cd15831">
    <property type="entry name" value="BTAD"/>
    <property type="match status" value="1"/>
</dbReference>
<accession>A0A2S6GK67</accession>
<feature type="region of interest" description="Disordered" evidence="3">
    <location>
        <begin position="285"/>
        <end position="339"/>
    </location>
</feature>
<gene>
    <name evidence="5" type="ORF">CLV40_11393</name>
</gene>
<dbReference type="RefSeq" id="WP_181043672.1">
    <property type="nucleotide sequence ID" value="NZ_CP154825.1"/>
</dbReference>